<dbReference type="AlphaFoldDB" id="A0A4Y8T4B4"/>
<evidence type="ECO:0000313" key="1">
    <source>
        <dbReference type="EMBL" id="TFF45785.1"/>
    </source>
</evidence>
<protein>
    <submittedName>
        <fullName evidence="1">Uncharacterized protein</fullName>
    </submittedName>
</protein>
<dbReference type="Proteomes" id="UP000297630">
    <property type="component" value="Unassembled WGS sequence"/>
</dbReference>
<gene>
    <name evidence="1" type="ORF">EQ803_16090</name>
</gene>
<evidence type="ECO:0000313" key="2">
    <source>
        <dbReference type="Proteomes" id="UP000297630"/>
    </source>
</evidence>
<dbReference type="EMBL" id="SCLP01000007">
    <property type="protein sequence ID" value="TFF45785.1"/>
    <property type="molecule type" value="Genomic_DNA"/>
</dbReference>
<dbReference type="RefSeq" id="WP_134656429.1">
    <property type="nucleotide sequence ID" value="NZ_SCLP01000007.1"/>
</dbReference>
<accession>A0A4Y8T4B4</accession>
<name>A0A4Y8T4B4_BACTU</name>
<proteinExistence type="predicted"/>
<reference evidence="1 2" key="1">
    <citation type="submission" date="2019-01" db="EMBL/GenBank/DDBJ databases">
        <title>Draft genome sequence of Bacillus sp. DPC6431.</title>
        <authorList>
            <person name="Arbulu S."/>
            <person name="Murphy K."/>
            <person name="O'Sullivan O."/>
            <person name="Rea M.C."/>
            <person name="Hill C."/>
            <person name="Ross R.P."/>
        </authorList>
    </citation>
    <scope>NUCLEOTIDE SEQUENCE [LARGE SCALE GENOMIC DNA]</scope>
    <source>
        <strain evidence="1 2">DPC6431</strain>
    </source>
</reference>
<comment type="caution">
    <text evidence="1">The sequence shown here is derived from an EMBL/GenBank/DDBJ whole genome shotgun (WGS) entry which is preliminary data.</text>
</comment>
<organism evidence="1 2">
    <name type="scientific">Bacillus thuringiensis</name>
    <dbReference type="NCBI Taxonomy" id="1428"/>
    <lineage>
        <taxon>Bacteria</taxon>
        <taxon>Bacillati</taxon>
        <taxon>Bacillota</taxon>
        <taxon>Bacilli</taxon>
        <taxon>Bacillales</taxon>
        <taxon>Bacillaceae</taxon>
        <taxon>Bacillus</taxon>
        <taxon>Bacillus cereus group</taxon>
    </lineage>
</organism>
<sequence length="105" mass="11798">MKENYKSATHIGDMMIAIHCDTKSFQKKLRAIGNHAHELAEELQRIDKEQERDALASYSTDELIEEIKSRAIKVSGSSAKGIAIDALKLANNLEVTITQRFNVKK</sequence>